<feature type="transmembrane region" description="Helical" evidence="1">
    <location>
        <begin position="139"/>
        <end position="161"/>
    </location>
</feature>
<reference evidence="2" key="1">
    <citation type="submission" date="2020-05" db="EMBL/GenBank/DDBJ databases">
        <authorList>
            <person name="Chiriac C."/>
            <person name="Salcher M."/>
            <person name="Ghai R."/>
            <person name="Kavagutti S V."/>
        </authorList>
    </citation>
    <scope>NUCLEOTIDE SEQUENCE</scope>
</reference>
<proteinExistence type="predicted"/>
<feature type="transmembrane region" description="Helical" evidence="1">
    <location>
        <begin position="15"/>
        <end position="36"/>
    </location>
</feature>
<evidence type="ECO:0000313" key="2">
    <source>
        <dbReference type="EMBL" id="CAB4572339.1"/>
    </source>
</evidence>
<gene>
    <name evidence="2" type="ORF">UFOPK1722_00470</name>
</gene>
<name>A0A6J6EAS9_9ZZZZ</name>
<feature type="transmembrane region" description="Helical" evidence="1">
    <location>
        <begin position="181"/>
        <end position="199"/>
    </location>
</feature>
<keyword evidence="1" id="KW-1133">Transmembrane helix</keyword>
<keyword evidence="1" id="KW-0472">Membrane</keyword>
<dbReference type="AlphaFoldDB" id="A0A6J6EAS9"/>
<feature type="transmembrane region" description="Helical" evidence="1">
    <location>
        <begin position="227"/>
        <end position="244"/>
    </location>
</feature>
<organism evidence="2">
    <name type="scientific">freshwater metagenome</name>
    <dbReference type="NCBI Taxonomy" id="449393"/>
    <lineage>
        <taxon>unclassified sequences</taxon>
        <taxon>metagenomes</taxon>
        <taxon>ecological metagenomes</taxon>
    </lineage>
</organism>
<evidence type="ECO:0000256" key="1">
    <source>
        <dbReference type="SAM" id="Phobius"/>
    </source>
</evidence>
<dbReference type="EMBL" id="CAEZTS010000028">
    <property type="protein sequence ID" value="CAB4572339.1"/>
    <property type="molecule type" value="Genomic_DNA"/>
</dbReference>
<feature type="transmembrane region" description="Helical" evidence="1">
    <location>
        <begin position="42"/>
        <end position="59"/>
    </location>
</feature>
<dbReference type="Pfam" id="PF06966">
    <property type="entry name" value="DUF1295"/>
    <property type="match status" value="1"/>
</dbReference>
<dbReference type="PANTHER" id="PTHR32251:SF23">
    <property type="entry name" value="3-OXO-5-ALPHA-STEROID 4-DEHYDROGENASE (DUF1295)"/>
    <property type="match status" value="1"/>
</dbReference>
<dbReference type="InterPro" id="IPR010721">
    <property type="entry name" value="UstE-like"/>
</dbReference>
<feature type="transmembrane region" description="Helical" evidence="1">
    <location>
        <begin position="96"/>
        <end position="118"/>
    </location>
</feature>
<protein>
    <submittedName>
        <fullName evidence="2">Unannotated protein</fullName>
    </submittedName>
</protein>
<dbReference type="GO" id="GO:0016020">
    <property type="term" value="C:membrane"/>
    <property type="evidence" value="ECO:0007669"/>
    <property type="project" value="TreeGrafter"/>
</dbReference>
<sequence>MTTAHASRWTRGRSFALIIGLYVVATAIAVIVADVVGVDHPYRGLVFGYAASVAFLYVASQVVQNGSTFDAWWSVMPPAIAIWFALTADGSGPRNWAIALCALLWGIRLTANWAIGWTGLDHEDWRYRMLYETAPMPRWAVSFTSVHLFPLVVVTLGSLPMATAVAHTSESTGREFGALDVLAVVLALIGVALEHFADVDLRRFNRTKKPGDVLNTGLWSRSRHPNYLGEMCWWSSLFVFALAADLGSWWTGVGALSMLVMFLTASIPIAEKRSAERRPGWEAYAATTPMFIPKLRK</sequence>
<keyword evidence="1" id="KW-0812">Transmembrane</keyword>
<dbReference type="PANTHER" id="PTHR32251">
    <property type="entry name" value="3-OXO-5-ALPHA-STEROID 4-DEHYDROGENASE"/>
    <property type="match status" value="1"/>
</dbReference>
<dbReference type="Gene3D" id="1.20.120.1630">
    <property type="match status" value="1"/>
</dbReference>
<accession>A0A6J6EAS9</accession>